<dbReference type="HOGENOM" id="CLU_3237313_0_0_5"/>
<dbReference type="KEGG" id="phl:KKY_1300"/>
<gene>
    <name evidence="1" type="ordered locus">KKY_1300</name>
</gene>
<dbReference type="Proteomes" id="UP000008850">
    <property type="component" value="Chromosome"/>
</dbReference>
<proteinExistence type="predicted"/>
<dbReference type="AlphaFoldDB" id="G4R846"/>
<organism evidence="1 2">
    <name type="scientific">Pelagibacterium halotolerans (strain DSM 22347 / JCM 15775 / CGMCC 1.7692 / B2)</name>
    <dbReference type="NCBI Taxonomy" id="1082931"/>
    <lineage>
        <taxon>Bacteria</taxon>
        <taxon>Pseudomonadati</taxon>
        <taxon>Pseudomonadota</taxon>
        <taxon>Alphaproteobacteria</taxon>
        <taxon>Hyphomicrobiales</taxon>
        <taxon>Devosiaceae</taxon>
        <taxon>Pelagibacterium</taxon>
    </lineage>
</organism>
<name>G4R846_PELHB</name>
<protein>
    <submittedName>
        <fullName evidence="1">Uncharacterized protein</fullName>
    </submittedName>
</protein>
<accession>G4R846</accession>
<keyword evidence="2" id="KW-1185">Reference proteome</keyword>
<evidence type="ECO:0000313" key="1">
    <source>
        <dbReference type="EMBL" id="AEQ51324.1"/>
    </source>
</evidence>
<reference evidence="1 2" key="1">
    <citation type="journal article" date="2012" name="J. Bacteriol.">
        <title>Complete genome sequence of Pelagibacterium halotolerans B2T.</title>
        <authorList>
            <person name="Huo Y.Y."/>
            <person name="Cheng H."/>
            <person name="Han X.F."/>
            <person name="Jiang X.W."/>
            <person name="Sun C."/>
            <person name="Zhang X.Q."/>
            <person name="Zhu X.F."/>
            <person name="Liu Y.F."/>
            <person name="Li P.F."/>
            <person name="Ni P.X."/>
            <person name="Wu M."/>
        </authorList>
    </citation>
    <scope>NUCLEOTIDE SEQUENCE [LARGE SCALE GENOMIC DNA]</scope>
    <source>
        <strain evidence="2">DSM 22347 / JCM 15775 / CGMCC 1.7692 / B2</strain>
    </source>
</reference>
<evidence type="ECO:0000313" key="2">
    <source>
        <dbReference type="Proteomes" id="UP000008850"/>
    </source>
</evidence>
<sequence>MALERVQQNWHGFAVRTCEEARTWIKSAIRRPQGPCKRKADLI</sequence>
<dbReference type="EMBL" id="CP003075">
    <property type="protein sequence ID" value="AEQ51324.1"/>
    <property type="molecule type" value="Genomic_DNA"/>
</dbReference>
<dbReference type="STRING" id="1082931.KKY_1300"/>